<keyword evidence="1" id="KW-1133">Transmembrane helix</keyword>
<dbReference type="AlphaFoldDB" id="A0A6J4IJC4"/>
<accession>A0A6J4IJC4</accession>
<feature type="transmembrane region" description="Helical" evidence="1">
    <location>
        <begin position="92"/>
        <end position="109"/>
    </location>
</feature>
<dbReference type="Pfam" id="PF02517">
    <property type="entry name" value="Rce1-like"/>
    <property type="match status" value="1"/>
</dbReference>
<dbReference type="GO" id="GO:0004175">
    <property type="term" value="F:endopeptidase activity"/>
    <property type="evidence" value="ECO:0007669"/>
    <property type="project" value="UniProtKB-ARBA"/>
</dbReference>
<feature type="transmembrane region" description="Helical" evidence="1">
    <location>
        <begin position="246"/>
        <end position="267"/>
    </location>
</feature>
<feature type="transmembrane region" description="Helical" evidence="1">
    <location>
        <begin position="208"/>
        <end position="226"/>
    </location>
</feature>
<feature type="domain" description="CAAX prenyl protease 2/Lysostaphin resistance protein A-like" evidence="2">
    <location>
        <begin position="122"/>
        <end position="220"/>
    </location>
</feature>
<sequence>MIDSSSSTGTTARVRPAIWIGLVALAFYIFLAAVVGNLLGGLAPEGDDTAEFVYSHYIPLVIGIGAGLFFIRWAGWQGIWTEQPTPTMRPRRYWLIAIPVLAAILPLSGFSNVAWADVAITTVLIIGVGTLLVGLGEELYVRGILLVGVRERHGELATLLITSISFGLAHIVGDLFTGAPLAFILFQVSAIIMAGIAYYWIRRVTGRLWVAILVHALTDGVLYLAAGAPSGGHSLHSEALTTNESVSATAQILLLVFSAVSVISVILEDRRNRQNRQNVPAPTEAQTP</sequence>
<feature type="transmembrane region" description="Helical" evidence="1">
    <location>
        <begin position="52"/>
        <end position="71"/>
    </location>
</feature>
<evidence type="ECO:0000313" key="3">
    <source>
        <dbReference type="EMBL" id="CAA9254123.1"/>
    </source>
</evidence>
<evidence type="ECO:0000256" key="1">
    <source>
        <dbReference type="SAM" id="Phobius"/>
    </source>
</evidence>
<feature type="transmembrane region" description="Helical" evidence="1">
    <location>
        <begin position="17"/>
        <end position="40"/>
    </location>
</feature>
<protein>
    <recommendedName>
        <fullName evidence="2">CAAX prenyl protease 2/Lysostaphin resistance protein A-like domain-containing protein</fullName>
    </recommendedName>
</protein>
<feature type="transmembrane region" description="Helical" evidence="1">
    <location>
        <begin position="179"/>
        <end position="201"/>
    </location>
</feature>
<reference evidence="3" key="1">
    <citation type="submission" date="2020-02" db="EMBL/GenBank/DDBJ databases">
        <authorList>
            <person name="Meier V. D."/>
        </authorList>
    </citation>
    <scope>NUCLEOTIDE SEQUENCE</scope>
    <source>
        <strain evidence="3">AVDCRST_MAG83</strain>
    </source>
</reference>
<proteinExistence type="predicted"/>
<feature type="transmembrane region" description="Helical" evidence="1">
    <location>
        <begin position="156"/>
        <end position="173"/>
    </location>
</feature>
<keyword evidence="1" id="KW-0812">Transmembrane</keyword>
<dbReference type="InterPro" id="IPR003675">
    <property type="entry name" value="Rce1/LyrA-like_dom"/>
</dbReference>
<dbReference type="EMBL" id="CADCTE010000131">
    <property type="protein sequence ID" value="CAA9254123.1"/>
    <property type="molecule type" value="Genomic_DNA"/>
</dbReference>
<keyword evidence="1" id="KW-0472">Membrane</keyword>
<organism evidence="3">
    <name type="scientific">uncultured Arthrobacter sp</name>
    <dbReference type="NCBI Taxonomy" id="114050"/>
    <lineage>
        <taxon>Bacteria</taxon>
        <taxon>Bacillati</taxon>
        <taxon>Actinomycetota</taxon>
        <taxon>Actinomycetes</taxon>
        <taxon>Micrococcales</taxon>
        <taxon>Micrococcaceae</taxon>
        <taxon>Arthrobacter</taxon>
        <taxon>environmental samples</taxon>
    </lineage>
</organism>
<dbReference type="GO" id="GO:0080120">
    <property type="term" value="P:CAAX-box protein maturation"/>
    <property type="evidence" value="ECO:0007669"/>
    <property type="project" value="UniProtKB-ARBA"/>
</dbReference>
<feature type="transmembrane region" description="Helical" evidence="1">
    <location>
        <begin position="115"/>
        <end position="135"/>
    </location>
</feature>
<name>A0A6J4IJC4_9MICC</name>
<evidence type="ECO:0000259" key="2">
    <source>
        <dbReference type="Pfam" id="PF02517"/>
    </source>
</evidence>
<dbReference type="RefSeq" id="WP_294568443.1">
    <property type="nucleotide sequence ID" value="NZ_CADCTE010000131.1"/>
</dbReference>
<gene>
    <name evidence="3" type="ORF">AVDCRST_MAG83-2340</name>
</gene>